<dbReference type="Proteomes" id="UP001271780">
    <property type="component" value="Unassembled WGS sequence"/>
</dbReference>
<feature type="region of interest" description="Disordered" evidence="1">
    <location>
        <begin position="1"/>
        <end position="40"/>
    </location>
</feature>
<name>A0ABU4XE91_9HYPH</name>
<evidence type="ECO:0000313" key="3">
    <source>
        <dbReference type="Proteomes" id="UP001271780"/>
    </source>
</evidence>
<evidence type="ECO:0000256" key="1">
    <source>
        <dbReference type="SAM" id="MobiDB-lite"/>
    </source>
</evidence>
<reference evidence="2 3" key="1">
    <citation type="submission" date="2023-08" db="EMBL/GenBank/DDBJ databases">
        <title>Implementing the SeqCode for naming new Mesorhizobium species isolated from Vachellia karroo root nodules.</title>
        <authorList>
            <person name="Van Lill M."/>
        </authorList>
    </citation>
    <scope>NUCLEOTIDE SEQUENCE [LARGE SCALE GENOMIC DNA]</scope>
    <source>
        <strain evidence="2 3">VK23A</strain>
    </source>
</reference>
<dbReference type="EMBL" id="JAVIIZ010000003">
    <property type="protein sequence ID" value="MDX8471937.1"/>
    <property type="molecule type" value="Genomic_DNA"/>
</dbReference>
<protein>
    <submittedName>
        <fullName evidence="2">Uncharacterized protein</fullName>
    </submittedName>
</protein>
<dbReference type="RefSeq" id="WP_320316246.1">
    <property type="nucleotide sequence ID" value="NZ_JAVIIX010000004.1"/>
</dbReference>
<proteinExistence type="predicted"/>
<organism evidence="2 3">
    <name type="scientific">Mesorhizobium dulcispinae</name>
    <dbReference type="NCBI Taxonomy" id="3072316"/>
    <lineage>
        <taxon>Bacteria</taxon>
        <taxon>Pseudomonadati</taxon>
        <taxon>Pseudomonadota</taxon>
        <taxon>Alphaproteobacteria</taxon>
        <taxon>Hyphomicrobiales</taxon>
        <taxon>Phyllobacteriaceae</taxon>
        <taxon>Mesorhizobium</taxon>
    </lineage>
</organism>
<evidence type="ECO:0000313" key="2">
    <source>
        <dbReference type="EMBL" id="MDX8471937.1"/>
    </source>
</evidence>
<gene>
    <name evidence="2" type="ORF">RFM27_07635</name>
</gene>
<comment type="caution">
    <text evidence="2">The sequence shown here is derived from an EMBL/GenBank/DDBJ whole genome shotgun (WGS) entry which is preliminary data.</text>
</comment>
<keyword evidence="3" id="KW-1185">Reference proteome</keyword>
<accession>A0ABU4XE91</accession>
<sequence>MAKGQKHSNREIRKPTGMPIATRRMMSPNRRNEGQRAKAGCRAVILPTAEAGGE</sequence>